<protein>
    <submittedName>
        <fullName evidence="1">Uncharacterized protein</fullName>
    </submittedName>
</protein>
<sequence>MEQRLGREVVAQLRLAVHRLRTGERRRVFPAVLHLGELGVESAAWAEDRNHPLDVGLRSEVAAALLSRALLGSDRPAVWLTRSGVPLPHDQDLAWLGPVTRCLAEAQVRPRCLVVVTTTGWYAPLTGETRTWKRLRIRPGR</sequence>
<comment type="caution">
    <text evidence="1">The sequence shown here is derived from an EMBL/GenBank/DDBJ whole genome shotgun (WGS) entry which is preliminary data.</text>
</comment>
<dbReference type="RefSeq" id="WP_192142515.1">
    <property type="nucleotide sequence ID" value="NZ_JACYXZ010000002.1"/>
</dbReference>
<reference evidence="1" key="1">
    <citation type="submission" date="2020-09" db="EMBL/GenBank/DDBJ databases">
        <title>Nocardioides sp. strain MJB4 16S ribosomal RNA gene Genome sequencing and assembly.</title>
        <authorList>
            <person name="Kim I."/>
        </authorList>
    </citation>
    <scope>NUCLEOTIDE SEQUENCE</scope>
    <source>
        <strain evidence="1">MJB4</strain>
    </source>
</reference>
<dbReference type="EMBL" id="JACYXZ010000002">
    <property type="protein sequence ID" value="MBD8869663.1"/>
    <property type="molecule type" value="Genomic_DNA"/>
</dbReference>
<name>A0A927K602_9ACTN</name>
<gene>
    <name evidence="1" type="ORF">IE331_08500</name>
</gene>
<dbReference type="Proteomes" id="UP000616839">
    <property type="component" value="Unassembled WGS sequence"/>
</dbReference>
<dbReference type="AlphaFoldDB" id="A0A927K602"/>
<keyword evidence="2" id="KW-1185">Reference proteome</keyword>
<evidence type="ECO:0000313" key="2">
    <source>
        <dbReference type="Proteomes" id="UP000616839"/>
    </source>
</evidence>
<organism evidence="1 2">
    <name type="scientific">Nocardioides donggukensis</name>
    <dbReference type="NCBI Taxonomy" id="2774019"/>
    <lineage>
        <taxon>Bacteria</taxon>
        <taxon>Bacillati</taxon>
        <taxon>Actinomycetota</taxon>
        <taxon>Actinomycetes</taxon>
        <taxon>Propionibacteriales</taxon>
        <taxon>Nocardioidaceae</taxon>
        <taxon>Nocardioides</taxon>
    </lineage>
</organism>
<accession>A0A927K602</accession>
<proteinExistence type="predicted"/>
<evidence type="ECO:0000313" key="1">
    <source>
        <dbReference type="EMBL" id="MBD8869663.1"/>
    </source>
</evidence>